<evidence type="ECO:0000259" key="4">
    <source>
        <dbReference type="PROSITE" id="PS50966"/>
    </source>
</evidence>
<dbReference type="SUPFAM" id="SSF52540">
    <property type="entry name" value="P-loop containing nucleoside triphosphate hydrolases"/>
    <property type="match status" value="2"/>
</dbReference>
<dbReference type="Gene3D" id="3.40.50.10810">
    <property type="entry name" value="Tandem AAA-ATPase domain"/>
    <property type="match status" value="1"/>
</dbReference>
<protein>
    <submittedName>
        <fullName evidence="7">DEAD/DEAH box helicase</fullName>
    </submittedName>
</protein>
<dbReference type="InterPro" id="IPR001650">
    <property type="entry name" value="Helicase_C-like"/>
</dbReference>
<dbReference type="EMBL" id="JACSQS010000016">
    <property type="protein sequence ID" value="MBD7955290.1"/>
    <property type="molecule type" value="Genomic_DNA"/>
</dbReference>
<keyword evidence="2 7" id="KW-0347">Helicase</keyword>
<evidence type="ECO:0000256" key="1">
    <source>
        <dbReference type="ARBA" id="ARBA00022801"/>
    </source>
</evidence>
<evidence type="ECO:0000313" key="7">
    <source>
        <dbReference type="EMBL" id="MBD7955290.1"/>
    </source>
</evidence>
<dbReference type="InterPro" id="IPR000330">
    <property type="entry name" value="SNF2_N"/>
</dbReference>
<gene>
    <name evidence="7" type="ORF">H9654_13885</name>
</gene>
<dbReference type="GO" id="GO:0016787">
    <property type="term" value="F:hydrolase activity"/>
    <property type="evidence" value="ECO:0007669"/>
    <property type="project" value="UniProtKB-KW"/>
</dbReference>
<evidence type="ECO:0000259" key="5">
    <source>
        <dbReference type="PROSITE" id="PS51192"/>
    </source>
</evidence>
<dbReference type="RefSeq" id="WP_191771310.1">
    <property type="nucleotide sequence ID" value="NZ_JACSQS010000016.1"/>
</dbReference>
<evidence type="ECO:0000256" key="2">
    <source>
        <dbReference type="ARBA" id="ARBA00022806"/>
    </source>
</evidence>
<feature type="domain" description="SWIM-type" evidence="4">
    <location>
        <begin position="51"/>
        <end position="91"/>
    </location>
</feature>
<keyword evidence="3" id="KW-0863">Zinc-finger</keyword>
<evidence type="ECO:0000256" key="3">
    <source>
        <dbReference type="PROSITE-ProRule" id="PRU00325"/>
    </source>
</evidence>
<dbReference type="GO" id="GO:0004386">
    <property type="term" value="F:helicase activity"/>
    <property type="evidence" value="ECO:0007669"/>
    <property type="project" value="UniProtKB-KW"/>
</dbReference>
<dbReference type="Proteomes" id="UP000636938">
    <property type="component" value="Unassembled WGS sequence"/>
</dbReference>
<dbReference type="GO" id="GO:0008270">
    <property type="term" value="F:zinc ion binding"/>
    <property type="evidence" value="ECO:0007669"/>
    <property type="project" value="UniProtKB-KW"/>
</dbReference>
<reference evidence="7 8" key="1">
    <citation type="submission" date="2020-08" db="EMBL/GenBank/DDBJ databases">
        <title>A Genomic Blueprint of the Chicken Gut Microbiome.</title>
        <authorList>
            <person name="Gilroy R."/>
            <person name="Ravi A."/>
            <person name="Getino M."/>
            <person name="Pursley I."/>
            <person name="Horton D.L."/>
            <person name="Alikhan N.-F."/>
            <person name="Baker D."/>
            <person name="Gharbi K."/>
            <person name="Hall N."/>
            <person name="Watson M."/>
            <person name="Adriaenssens E.M."/>
            <person name="Foster-Nyarko E."/>
            <person name="Jarju S."/>
            <person name="Secka A."/>
            <person name="Antonio M."/>
            <person name="Oren A."/>
            <person name="Chaudhuri R."/>
            <person name="La Ragione R.M."/>
            <person name="Hildebrand F."/>
            <person name="Pallen M.J."/>
        </authorList>
    </citation>
    <scope>NUCLEOTIDE SEQUENCE [LARGE SCALE GENOMIC DNA]</scope>
    <source>
        <strain evidence="7 8">Sa5BUN4</strain>
    </source>
</reference>
<dbReference type="PANTHER" id="PTHR10799">
    <property type="entry name" value="SNF2/RAD54 HELICASE FAMILY"/>
    <property type="match status" value="1"/>
</dbReference>
<keyword evidence="2 7" id="KW-0547">Nucleotide-binding</keyword>
<evidence type="ECO:0000313" key="8">
    <source>
        <dbReference type="Proteomes" id="UP000636938"/>
    </source>
</evidence>
<dbReference type="AlphaFoldDB" id="A0A8X8FV55"/>
<dbReference type="CDD" id="cd18793">
    <property type="entry name" value="SF2_C_SNF"/>
    <property type="match status" value="1"/>
</dbReference>
<dbReference type="SMART" id="SM00487">
    <property type="entry name" value="DEXDc"/>
    <property type="match status" value="1"/>
</dbReference>
<dbReference type="CDD" id="cd18012">
    <property type="entry name" value="DEXQc_arch_SWI2_SNF2"/>
    <property type="match status" value="1"/>
</dbReference>
<feature type="domain" description="Helicase C-terminal" evidence="6">
    <location>
        <begin position="929"/>
        <end position="1089"/>
    </location>
</feature>
<comment type="caution">
    <text evidence="7">The sequence shown here is derived from an EMBL/GenBank/DDBJ whole genome shotgun (WGS) entry which is preliminary data.</text>
</comment>
<dbReference type="PROSITE" id="PS50966">
    <property type="entry name" value="ZF_SWIM"/>
    <property type="match status" value="1"/>
</dbReference>
<dbReference type="SMART" id="SM00490">
    <property type="entry name" value="HELICc"/>
    <property type="match status" value="1"/>
</dbReference>
<keyword evidence="3" id="KW-0479">Metal-binding</keyword>
<proteinExistence type="predicted"/>
<keyword evidence="8" id="KW-1185">Reference proteome</keyword>
<dbReference type="InterPro" id="IPR014001">
    <property type="entry name" value="Helicase_ATP-bd"/>
</dbReference>
<organism evidence="7 8">
    <name type="scientific">Stenotrophomonas lacuserhaii</name>
    <dbReference type="NCBI Taxonomy" id="2760084"/>
    <lineage>
        <taxon>Bacteria</taxon>
        <taxon>Pseudomonadati</taxon>
        <taxon>Pseudomonadota</taxon>
        <taxon>Gammaproteobacteria</taxon>
        <taxon>Lysobacterales</taxon>
        <taxon>Lysobacteraceae</taxon>
        <taxon>Stenotrophomonas</taxon>
    </lineage>
</organism>
<dbReference type="GO" id="GO:0005524">
    <property type="term" value="F:ATP binding"/>
    <property type="evidence" value="ECO:0007669"/>
    <property type="project" value="InterPro"/>
</dbReference>
<dbReference type="InterPro" id="IPR049730">
    <property type="entry name" value="SNF2/RAD54-like_C"/>
</dbReference>
<dbReference type="PROSITE" id="PS51194">
    <property type="entry name" value="HELICASE_CTER"/>
    <property type="match status" value="1"/>
</dbReference>
<dbReference type="Pfam" id="PF00176">
    <property type="entry name" value="SNF2-rel_dom"/>
    <property type="match status" value="1"/>
</dbReference>
<dbReference type="InterPro" id="IPR027417">
    <property type="entry name" value="P-loop_NTPase"/>
</dbReference>
<dbReference type="InterPro" id="IPR007527">
    <property type="entry name" value="Znf_SWIM"/>
</dbReference>
<accession>A0A8X8FV55</accession>
<dbReference type="PROSITE" id="PS51192">
    <property type="entry name" value="HELICASE_ATP_BIND_1"/>
    <property type="match status" value="1"/>
</dbReference>
<dbReference type="Gene3D" id="3.40.50.300">
    <property type="entry name" value="P-loop containing nucleotide triphosphate hydrolases"/>
    <property type="match status" value="1"/>
</dbReference>
<sequence>MSVLFDENDLYRWLDERTIHKAAGYLARVYDLRMERDLLHAKVEGTATQPYRVTINLKASLRSPHSRLNGRCSCPVGDNCKHVAAVMMCALHGPDEDSEDEEIEATVPQHAQPVRAELLTRLSQWHAQHAARTGSSKGKQNPKSVAFVLSVFQFRLGIHAYRMRKTADGALEREKRFDITPELVIDPPGYVSQQDIAVLGQLWLRQQRKGGRRVAVQPLLDMILASGHGWVQHPGTRQLLPLRAGPARAGHLEWKAADSQLGVCSLPVLQVDGNADGAVEDQCACYLDERTGETGPLQLAVASPDADAFLGLPPLLPDEHSLTAQMLQRLDPALPLPPATADAMPIAQVDGMVPHLMLHTEEQPQTWGARRGEMQRLEFATVSFAYGDHFKHLDDPSRFVRGADGTIELLPRDTAEEAKRENELRSSGLHRHPQSAALLSGAGPHFHLRSYDWGSFMLRELPRLQELGWVVTVPEDFRHRITVVDSVLWDVQPDDTGAGWLDVALGIEIDGQTVPLAPMLAQLLQTDPRWTRGALDAIDDEERILIASPTAGALSFQAGRLKPVVTLLGDLFGNGAGPLRVSARDRGRLQALQQSGSLQLRGATDTRAMVQRLVQEPTPQPVAAPVGLAAALRPYQQDGLAWLQYLRQQELGGILADDMGLGKTLQTLAHVLLEKEGGRLDRPALVVMPTSLLFNWQQEAARFAPGLRVLVLHGPAREALFEQIPAHDLVLTTYPLVWRDEAALQAHAYHLLILDEAQQVKNAKARAAISLRTLQSRHRLCLTGTPLENHLGELWTHIDFVLPGLLGSEKTFNLHWRHPIERSGDGQRAQLLAQRVRPFLLRRRKDQVAAELPPKTVITRHVSLEGGQRDLYETVRSAMQEKVREAVAGKGMAKSHIVVLDALLKLRQVCCDPRLLPGEATPRTQGSAKLDLLLTLLPEMVEEGRRILVFSQFTRMLELIAQALDKSGLAFVTLTGDTRDRATPVRRFMQGEVPIFLISLKAGGVGLNLTAADTVIHFDPWWNPAAENQASDRAHRIGQDKPVFVYRLIAAGSIEERISELQQRKAALADSILENGGAAGPGFSEEDLQALLEPLPGVSAKKGKAPGKRGGS</sequence>
<dbReference type="Pfam" id="PF04434">
    <property type="entry name" value="SWIM"/>
    <property type="match status" value="1"/>
</dbReference>
<name>A0A8X8FV55_9GAMM</name>
<keyword evidence="3" id="KW-0862">Zinc</keyword>
<keyword evidence="1" id="KW-0378">Hydrolase</keyword>
<evidence type="ECO:0000259" key="6">
    <source>
        <dbReference type="PROSITE" id="PS51194"/>
    </source>
</evidence>
<keyword evidence="2 7" id="KW-0067">ATP-binding</keyword>
<dbReference type="Pfam" id="PF00271">
    <property type="entry name" value="Helicase_C"/>
    <property type="match status" value="1"/>
</dbReference>
<dbReference type="InterPro" id="IPR038718">
    <property type="entry name" value="SNF2-like_sf"/>
</dbReference>
<feature type="domain" description="Helicase ATP-binding" evidence="5">
    <location>
        <begin position="644"/>
        <end position="804"/>
    </location>
</feature>